<dbReference type="PROSITE" id="PS01360">
    <property type="entry name" value="ZF_MYND_1"/>
    <property type="match status" value="1"/>
</dbReference>
<dbReference type="HOGENOM" id="CLU_007974_0_1_1"/>
<dbReference type="Pfam" id="PF14737">
    <property type="entry name" value="DUF4470"/>
    <property type="match status" value="1"/>
</dbReference>
<dbReference type="InterPro" id="IPR027974">
    <property type="entry name" value="DUF4470"/>
</dbReference>
<dbReference type="SUPFAM" id="SSF144232">
    <property type="entry name" value="HIT/MYND zinc finger-like"/>
    <property type="match status" value="1"/>
</dbReference>
<dbReference type="InterPro" id="IPR002893">
    <property type="entry name" value="Znf_MYND"/>
</dbReference>
<keyword evidence="7" id="KW-1185">Reference proteome</keyword>
<dbReference type="InterPro" id="IPR024119">
    <property type="entry name" value="TF_DEAF-1"/>
</dbReference>
<protein>
    <recommendedName>
        <fullName evidence="5">MYND-type domain-containing protein</fullName>
    </recommendedName>
</protein>
<dbReference type="InParanoid" id="C0NLM5"/>
<keyword evidence="1" id="KW-0479">Metal-binding</keyword>
<dbReference type="Gene3D" id="6.10.140.2220">
    <property type="match status" value="1"/>
</dbReference>
<evidence type="ECO:0000256" key="1">
    <source>
        <dbReference type="ARBA" id="ARBA00022723"/>
    </source>
</evidence>
<dbReference type="AlphaFoldDB" id="C0NLM5"/>
<dbReference type="Pfam" id="PF01753">
    <property type="entry name" value="zf-MYND"/>
    <property type="match status" value="1"/>
</dbReference>
<dbReference type="GO" id="GO:0000981">
    <property type="term" value="F:DNA-binding transcription factor activity, RNA polymerase II-specific"/>
    <property type="evidence" value="ECO:0007669"/>
    <property type="project" value="TreeGrafter"/>
</dbReference>
<dbReference type="PANTHER" id="PTHR10237:SF14">
    <property type="entry name" value="MYND-TYPE DOMAIN-CONTAINING PROTEIN"/>
    <property type="match status" value="1"/>
</dbReference>
<keyword evidence="2 4" id="KW-0863">Zinc-finger</keyword>
<dbReference type="Proteomes" id="UP000001631">
    <property type="component" value="Unassembled WGS sequence"/>
</dbReference>
<evidence type="ECO:0000313" key="7">
    <source>
        <dbReference type="Proteomes" id="UP000001631"/>
    </source>
</evidence>
<dbReference type="GeneID" id="69037421"/>
<reference evidence="6" key="1">
    <citation type="submission" date="2009-02" db="EMBL/GenBank/DDBJ databases">
        <title>The Genome Sequence of Ajellomyces capsulatus strain G186AR.</title>
        <authorList>
            <consortium name="The Broad Institute Genome Sequencing Platform"/>
            <person name="Champion M."/>
            <person name="Cuomo C."/>
            <person name="Ma L.-J."/>
            <person name="Henn M.R."/>
            <person name="Sil A."/>
            <person name="Goldman B."/>
            <person name="Young S.K."/>
            <person name="Kodira C.D."/>
            <person name="Zeng Q."/>
            <person name="Koehrsen M."/>
            <person name="Alvarado L."/>
            <person name="Berlin A."/>
            <person name="Borenstein D."/>
            <person name="Chen Z."/>
            <person name="Engels R."/>
            <person name="Freedman E."/>
            <person name="Gellesch M."/>
            <person name="Goldberg J."/>
            <person name="Griggs A."/>
            <person name="Gujja S."/>
            <person name="Heiman D."/>
            <person name="Hepburn T."/>
            <person name="Howarth C."/>
            <person name="Jen D."/>
            <person name="Larson L."/>
            <person name="Lewis B."/>
            <person name="Mehta T."/>
            <person name="Park D."/>
            <person name="Pearson M."/>
            <person name="Roberts A."/>
            <person name="Saif S."/>
            <person name="Shea T."/>
            <person name="Shenoy N."/>
            <person name="Sisk P."/>
            <person name="Stolte C."/>
            <person name="Sykes S."/>
            <person name="Walk T."/>
            <person name="White J."/>
            <person name="Yandava C."/>
            <person name="Klein B."/>
            <person name="McEwen J.G."/>
            <person name="Puccia R."/>
            <person name="Goldman G.H."/>
            <person name="Felipe M.S."/>
            <person name="Nino-Vega G."/>
            <person name="San-Blas G."/>
            <person name="Taylor J."/>
            <person name="Mendoza L."/>
            <person name="Galagan J."/>
            <person name="Nusbaum C."/>
            <person name="Birren B."/>
        </authorList>
    </citation>
    <scope>NUCLEOTIDE SEQUENCE</scope>
    <source>
        <strain evidence="6">G186AR</strain>
    </source>
</reference>
<dbReference type="GO" id="GO:0008270">
    <property type="term" value="F:zinc ion binding"/>
    <property type="evidence" value="ECO:0007669"/>
    <property type="project" value="UniProtKB-KW"/>
</dbReference>
<dbReference type="STRING" id="447093.C0NLM5"/>
<gene>
    <name evidence="6" type="ORF">HCBG_04405</name>
</gene>
<proteinExistence type="predicted"/>
<dbReference type="EMBL" id="GG663367">
    <property type="protein sequence ID" value="EEH07526.1"/>
    <property type="molecule type" value="Genomic_DNA"/>
</dbReference>
<organism evidence="6 7">
    <name type="scientific">Ajellomyces capsulatus (strain G186AR / H82 / ATCC MYA-2454 / RMSCC 2432)</name>
    <name type="common">Darling's disease fungus</name>
    <name type="synonym">Histoplasma capsulatum</name>
    <dbReference type="NCBI Taxonomy" id="447093"/>
    <lineage>
        <taxon>Eukaryota</taxon>
        <taxon>Fungi</taxon>
        <taxon>Dikarya</taxon>
        <taxon>Ascomycota</taxon>
        <taxon>Pezizomycotina</taxon>
        <taxon>Eurotiomycetes</taxon>
        <taxon>Eurotiomycetidae</taxon>
        <taxon>Onygenales</taxon>
        <taxon>Ajellomycetaceae</taxon>
        <taxon>Histoplasma</taxon>
    </lineage>
</organism>
<evidence type="ECO:0000256" key="4">
    <source>
        <dbReference type="PROSITE-ProRule" id="PRU00134"/>
    </source>
</evidence>
<evidence type="ECO:0000259" key="5">
    <source>
        <dbReference type="PROSITE" id="PS50865"/>
    </source>
</evidence>
<dbReference type="PROSITE" id="PS50865">
    <property type="entry name" value="ZF_MYND_2"/>
    <property type="match status" value="1"/>
</dbReference>
<evidence type="ECO:0000313" key="6">
    <source>
        <dbReference type="EMBL" id="EEH07526.1"/>
    </source>
</evidence>
<feature type="domain" description="MYND-type" evidence="5">
    <location>
        <begin position="1145"/>
        <end position="1187"/>
    </location>
</feature>
<dbReference type="PANTHER" id="PTHR10237">
    <property type="entry name" value="DEFORMED EPIDERMAL AUTOREGULATORY FACTOR 1 HOMOLOG SUPPRESSIN"/>
    <property type="match status" value="1"/>
</dbReference>
<sequence>MASPVPLNLFPLLHAIGNTPAVCLTQDIPGDEPASLLLLGCGDVRHILFTSYMNSSSGDIQAAGNVCDTRNVLLLTLVVDNNEGVDVSILWDIYYHLFVDDKSLSVLESQVKKLYRLSTSLRHWHKTKYGRFLRFCDSKTLALVRDVWYSYIHVSDKAAYTTSFRNAIQTCLDVKAVASGSGIDLSGVRSAAPNGVQALKDIPSLHARYWKNGTTSSGSKAANVHPNPTLAPLENGSSLLHYATDPLLGFHLVTAYTPVEPESPFYREQTAHGNAQNAVETARLQFNTWSQAFKSDHKSVTVRFFAGEALAFCHTMQHLEATKETSANLFRSFYQFDTFSLDGEDYALNGVAPLAFDVIDTSNLIDFLGGINLFIATSPLLRKKASSTLYAESLVKYVPDVDVLLEDLFAGHFPTLSILLGVFPIQYWTNASAVANSEEQLMLDLHKSPTGHGLNTRNMYNRTLWKYQSPIWLDSPEGSSCPLIKFEPDNLALVLFGIYLKMFMNEDVKLILANPNREMIQRNSCIRYHRGSFARFLAFIKSRVIADWDRTISTLITLIEKDKILVVGQNFLHELYSQLHILGVYSDPAFAKELKYDRTTNDFRAWKKLPELVSITVEIPRAKLSIFTKIPRVKLGKPYMNGFVQSKQMVWQSLFAVVQLGFGRIIASGERSNDSFAVTIVEDHSGWKGKSPLIISFVVPSAILLAEPDSTTVGMSLYHTPTTALAFANTLGVELIVFASDLGNESSVYISKQRPNNAGIPRISKPSSIGEEPEKIPASSYHVTLTAIIDVEKKIIDGFTAHIAFLAEEAKECLKRQNMIELRQISACSLCLIIERQSLEIVINFPAPVQRANKSRTIRIARTPPVAEIMVRRAYKPDRQGHPDYIYPIFLDNRGEPVAWNIPYLNPNRLPILDTNRVKDFGWLVTHVTMMFSGKECKQRTNLDPTRPKPVQDSRVCFKDTLFSMYMSFARVQGQKTKVFGINCVHIGLQLLFFRSAVRIDMSNRTLALDVAIIPLPLDMGKPMRDFITQIDKDESITMLIEPDELKLWKRILPTFVERCREWKHKATCEYKAKARIPLSVDFRQPVLCTCGNGIFPPNFIPDCPKWESFSQNAVRGLIPLLFTLPYVDPKDSLDEETKARLNRCEACGAEKSVHGRALLSCSQCHLVRYCSPKCQRTHWKVHRKSCLGKSGGNPIRK</sequence>
<keyword evidence="3" id="KW-0862">Zinc</keyword>
<evidence type="ECO:0000256" key="3">
    <source>
        <dbReference type="ARBA" id="ARBA00022833"/>
    </source>
</evidence>
<name>C0NLM5_AJECG</name>
<evidence type="ECO:0000256" key="2">
    <source>
        <dbReference type="ARBA" id="ARBA00022771"/>
    </source>
</evidence>
<accession>C0NLM5</accession>
<dbReference type="RefSeq" id="XP_045288007.1">
    <property type="nucleotide sequence ID" value="XM_045431454.1"/>
</dbReference>
<dbReference type="GO" id="GO:0005634">
    <property type="term" value="C:nucleus"/>
    <property type="evidence" value="ECO:0007669"/>
    <property type="project" value="TreeGrafter"/>
</dbReference>